<dbReference type="AlphaFoldDB" id="A0A8H5D2P1"/>
<proteinExistence type="predicted"/>
<gene>
    <name evidence="1" type="ORF">D9758_009387</name>
</gene>
<organism evidence="1 2">
    <name type="scientific">Tetrapyrgos nigripes</name>
    <dbReference type="NCBI Taxonomy" id="182062"/>
    <lineage>
        <taxon>Eukaryota</taxon>
        <taxon>Fungi</taxon>
        <taxon>Dikarya</taxon>
        <taxon>Basidiomycota</taxon>
        <taxon>Agaricomycotina</taxon>
        <taxon>Agaricomycetes</taxon>
        <taxon>Agaricomycetidae</taxon>
        <taxon>Agaricales</taxon>
        <taxon>Marasmiineae</taxon>
        <taxon>Marasmiaceae</taxon>
        <taxon>Tetrapyrgos</taxon>
    </lineage>
</organism>
<keyword evidence="2" id="KW-1185">Reference proteome</keyword>
<dbReference type="OrthoDB" id="10394863at2759"/>
<dbReference type="EMBL" id="JAACJM010000068">
    <property type="protein sequence ID" value="KAF5352098.1"/>
    <property type="molecule type" value="Genomic_DNA"/>
</dbReference>
<evidence type="ECO:0000313" key="2">
    <source>
        <dbReference type="Proteomes" id="UP000559256"/>
    </source>
</evidence>
<protein>
    <submittedName>
        <fullName evidence="1">Uncharacterized protein</fullName>
    </submittedName>
</protein>
<accession>A0A8H5D2P1</accession>
<sequence length="169" mass="19389">MSQSISLTKPCSTESDLIVEHLAQRLHRYQFIFDTLRTGVLSDGTGYWKDKRYCDVVASLDCPSPEELTEQMRTDKELEMMSMLEQKCRKDIISLEDRLNVLSAAFTLSAYVVTVDMKKLMKEQQNMVMQRYNELRKEDNGFGVGAERDQSFIMSPFSALLRQAPLGIS</sequence>
<name>A0A8H5D2P1_9AGAR</name>
<dbReference type="Proteomes" id="UP000559256">
    <property type="component" value="Unassembled WGS sequence"/>
</dbReference>
<reference evidence="1 2" key="1">
    <citation type="journal article" date="2020" name="ISME J.">
        <title>Uncovering the hidden diversity of litter-decomposition mechanisms in mushroom-forming fungi.</title>
        <authorList>
            <person name="Floudas D."/>
            <person name="Bentzer J."/>
            <person name="Ahren D."/>
            <person name="Johansson T."/>
            <person name="Persson P."/>
            <person name="Tunlid A."/>
        </authorList>
    </citation>
    <scope>NUCLEOTIDE SEQUENCE [LARGE SCALE GENOMIC DNA]</scope>
    <source>
        <strain evidence="1 2">CBS 291.85</strain>
    </source>
</reference>
<comment type="caution">
    <text evidence="1">The sequence shown here is derived from an EMBL/GenBank/DDBJ whole genome shotgun (WGS) entry which is preliminary data.</text>
</comment>
<evidence type="ECO:0000313" key="1">
    <source>
        <dbReference type="EMBL" id="KAF5352098.1"/>
    </source>
</evidence>